<dbReference type="AlphaFoldDB" id="I1BZ91"/>
<proteinExistence type="predicted"/>
<evidence type="ECO:0000256" key="2">
    <source>
        <dbReference type="SAM" id="MobiDB-lite"/>
    </source>
</evidence>
<dbReference type="SUPFAM" id="SSF57716">
    <property type="entry name" value="Glucocorticoid receptor-like (DNA-binding domain)"/>
    <property type="match status" value="1"/>
</dbReference>
<dbReference type="InterPro" id="IPR000679">
    <property type="entry name" value="Znf_GATA"/>
</dbReference>
<organism evidence="5 6">
    <name type="scientific">Rhizopus delemar (strain RA 99-880 / ATCC MYA-4621 / FGSC 9543 / NRRL 43880)</name>
    <name type="common">Mucormycosis agent</name>
    <name type="synonym">Rhizopus arrhizus var. delemar</name>
    <dbReference type="NCBI Taxonomy" id="246409"/>
    <lineage>
        <taxon>Eukaryota</taxon>
        <taxon>Fungi</taxon>
        <taxon>Fungi incertae sedis</taxon>
        <taxon>Mucoromycota</taxon>
        <taxon>Mucoromycotina</taxon>
        <taxon>Mucoromycetes</taxon>
        <taxon>Mucorales</taxon>
        <taxon>Mucorineae</taxon>
        <taxon>Rhizopodaceae</taxon>
        <taxon>Rhizopus</taxon>
    </lineage>
</organism>
<keyword evidence="6" id="KW-1185">Reference proteome</keyword>
<dbReference type="OrthoDB" id="2258182at2759"/>
<feature type="region of interest" description="Disordered" evidence="2">
    <location>
        <begin position="253"/>
        <end position="274"/>
    </location>
</feature>
<evidence type="ECO:0000256" key="3">
    <source>
        <dbReference type="SAM" id="Phobius"/>
    </source>
</evidence>
<feature type="domain" description="GATA-type" evidence="4">
    <location>
        <begin position="162"/>
        <end position="216"/>
    </location>
</feature>
<dbReference type="eggNOG" id="ENOG502TB3G">
    <property type="taxonomic scope" value="Eukaryota"/>
</dbReference>
<evidence type="ECO:0000256" key="1">
    <source>
        <dbReference type="PROSITE-ProRule" id="PRU00094"/>
    </source>
</evidence>
<keyword evidence="3" id="KW-0472">Membrane</keyword>
<dbReference type="Proteomes" id="UP000009138">
    <property type="component" value="Unassembled WGS sequence"/>
</dbReference>
<dbReference type="EMBL" id="CH476735">
    <property type="protein sequence ID" value="EIE81521.1"/>
    <property type="molecule type" value="Genomic_DNA"/>
</dbReference>
<evidence type="ECO:0000313" key="5">
    <source>
        <dbReference type="EMBL" id="EIE81521.1"/>
    </source>
</evidence>
<dbReference type="GO" id="GO:0008270">
    <property type="term" value="F:zinc ion binding"/>
    <property type="evidence" value="ECO:0007669"/>
    <property type="project" value="UniProtKB-KW"/>
</dbReference>
<dbReference type="RefSeq" id="XP_067516917.1">
    <property type="nucleotide sequence ID" value="XM_067660816.1"/>
</dbReference>
<dbReference type="VEuPathDB" id="FungiDB:RO3G_06226"/>
<dbReference type="Gene3D" id="3.30.50.10">
    <property type="entry name" value="Erythroid Transcription Factor GATA-1, subunit A"/>
    <property type="match status" value="1"/>
</dbReference>
<dbReference type="InParanoid" id="I1BZ91"/>
<dbReference type="InterPro" id="IPR013088">
    <property type="entry name" value="Znf_NHR/GATA"/>
</dbReference>
<reference evidence="5 6" key="1">
    <citation type="journal article" date="2009" name="PLoS Genet.">
        <title>Genomic analysis of the basal lineage fungus Rhizopus oryzae reveals a whole-genome duplication.</title>
        <authorList>
            <person name="Ma L.-J."/>
            <person name="Ibrahim A.S."/>
            <person name="Skory C."/>
            <person name="Grabherr M.G."/>
            <person name="Burger G."/>
            <person name="Butler M."/>
            <person name="Elias M."/>
            <person name="Idnurm A."/>
            <person name="Lang B.F."/>
            <person name="Sone T."/>
            <person name="Abe A."/>
            <person name="Calvo S.E."/>
            <person name="Corrochano L.M."/>
            <person name="Engels R."/>
            <person name="Fu J."/>
            <person name="Hansberg W."/>
            <person name="Kim J.-M."/>
            <person name="Kodira C.D."/>
            <person name="Koehrsen M.J."/>
            <person name="Liu B."/>
            <person name="Miranda-Saavedra D."/>
            <person name="O'Leary S."/>
            <person name="Ortiz-Castellanos L."/>
            <person name="Poulter R."/>
            <person name="Rodriguez-Romero J."/>
            <person name="Ruiz-Herrera J."/>
            <person name="Shen Y.-Q."/>
            <person name="Zeng Q."/>
            <person name="Galagan J."/>
            <person name="Birren B.W."/>
            <person name="Cuomo C.A."/>
            <person name="Wickes B.L."/>
        </authorList>
    </citation>
    <scope>NUCLEOTIDE SEQUENCE [LARGE SCALE GENOMIC DNA]</scope>
    <source>
        <strain evidence="6">RA 99-880 / ATCC MYA-4621 / FGSC 9543 / NRRL 43880</strain>
    </source>
</reference>
<name>I1BZ91_RHIO9</name>
<keyword evidence="1" id="KW-0479">Metal-binding</keyword>
<keyword evidence="3" id="KW-0812">Transmembrane</keyword>
<feature type="compositionally biased region" description="Low complexity" evidence="2">
    <location>
        <begin position="253"/>
        <end position="264"/>
    </location>
</feature>
<dbReference type="GeneID" id="93613197"/>
<gene>
    <name evidence="5" type="ORF">RO3G_06226</name>
</gene>
<dbReference type="GO" id="GO:0006355">
    <property type="term" value="P:regulation of DNA-templated transcription"/>
    <property type="evidence" value="ECO:0007669"/>
    <property type="project" value="InterPro"/>
</dbReference>
<evidence type="ECO:0000313" key="6">
    <source>
        <dbReference type="Proteomes" id="UP000009138"/>
    </source>
</evidence>
<protein>
    <recommendedName>
        <fullName evidence="4">GATA-type domain-containing protein</fullName>
    </recommendedName>
</protein>
<evidence type="ECO:0000259" key="4">
    <source>
        <dbReference type="PROSITE" id="PS50114"/>
    </source>
</evidence>
<accession>I1BZ91</accession>
<feature type="transmembrane region" description="Helical" evidence="3">
    <location>
        <begin position="452"/>
        <end position="470"/>
    </location>
</feature>
<keyword evidence="1" id="KW-0863">Zinc-finger</keyword>
<dbReference type="PROSITE" id="PS50114">
    <property type="entry name" value="GATA_ZN_FINGER_2"/>
    <property type="match status" value="1"/>
</dbReference>
<dbReference type="GO" id="GO:0043565">
    <property type="term" value="F:sequence-specific DNA binding"/>
    <property type="evidence" value="ECO:0007669"/>
    <property type="project" value="InterPro"/>
</dbReference>
<sequence length="471" mass="52579">MAKEDHIYRLNHVLNSMFRFNFHKFDSNKLTHVIELTNFLFDVAGLDYPNLPRPIFSAERSQFAHLSSQPALYATLMLLLHSPRPAKLKPMCLNCNTKFASRRRLCVACYRYELKHGEARPLRLIVANRPGPKLIEKSDCDDPKSLPVVFYAPKTPINNEPHYHKKSCANCGVQETHQWYRNLCGGGHWCETCKSYYLRHNKIRPPELFIKAAKRKVDVRSLVSWTNWSWDDIPFESVQAELLSSVPPIHSPSSLSSSSSFSQPTTPPTEYSTNDSLYKGRSSAFYLCNGFLFLHIIKIFNSGTSMTLGLRDYYYFQKTFFFGLVAFIASCYAACDCAASDQTCLDKCVTSANSCVVKCQKNNAGEACEQACFVANWPSMTTGQKDMLALKTSMNSMSGTSAATATPVSIMTASMPASLRMTASVARPSAGATSTPKPTVNNNSVNSTVNTVSFSWTIFIVIATAIIFYLL</sequence>
<keyword evidence="3" id="KW-1133">Transmembrane helix</keyword>
<keyword evidence="1" id="KW-0862">Zinc</keyword>